<dbReference type="Gene3D" id="1.10.10.10">
    <property type="entry name" value="Winged helix-like DNA-binding domain superfamily/Winged helix DNA-binding domain"/>
    <property type="match status" value="1"/>
</dbReference>
<dbReference type="PANTHER" id="PTHR30118:SF15">
    <property type="entry name" value="TRANSCRIPTIONAL REGULATORY PROTEIN"/>
    <property type="match status" value="1"/>
</dbReference>
<dbReference type="GO" id="GO:0003677">
    <property type="term" value="F:DNA binding"/>
    <property type="evidence" value="ECO:0007669"/>
    <property type="project" value="UniProtKB-KW"/>
</dbReference>
<dbReference type="PROSITE" id="PS50931">
    <property type="entry name" value="HTH_LYSR"/>
    <property type="match status" value="1"/>
</dbReference>
<sequence length="302" mass="34187">MNKLRQLDLNLLLVLYVLLQEKHVSRTAQRLHKSQPAISHALNQLRVFFDDPLLFRQNGRMTLTATAQSLYIPLGELLDGLDNLLGGADFDPSTHKQNIRLAMSDYASRVILPPIVHKLRHTAPNIRLVINQPSSREHLLAQLANGEIDVAFGVFGNVPAQMCRQVLFVERFVCVTDKKNLMKYQSLDLKDWAKLPHISLSLQADSREEIAHYLHKFGLDWHSVIALPHWGSALSLLADSDLVLAVSSRMVDDLTAYPTLATFFPPAKLPSVDYLMLWHERKQTDKCLDWFRKLAAEGLGAE</sequence>
<dbReference type="SUPFAM" id="SSF46785">
    <property type="entry name" value="Winged helix' DNA-binding domain"/>
    <property type="match status" value="1"/>
</dbReference>
<proteinExistence type="inferred from homology"/>
<dbReference type="InterPro" id="IPR036390">
    <property type="entry name" value="WH_DNA-bd_sf"/>
</dbReference>
<name>A0A1T0ABU7_9GAMM</name>
<dbReference type="SUPFAM" id="SSF53850">
    <property type="entry name" value="Periplasmic binding protein-like II"/>
    <property type="match status" value="1"/>
</dbReference>
<gene>
    <name evidence="7" type="primary">syrM1_2</name>
    <name evidence="6" type="ORF">B0181_00655</name>
    <name evidence="7" type="ORF">NCTC10293_00793</name>
</gene>
<dbReference type="InterPro" id="IPR050389">
    <property type="entry name" value="LysR-type_TF"/>
</dbReference>
<dbReference type="Gene3D" id="3.40.190.10">
    <property type="entry name" value="Periplasmic binding protein-like II"/>
    <property type="match status" value="2"/>
</dbReference>
<keyword evidence="3" id="KW-0238">DNA-binding</keyword>
<evidence type="ECO:0000256" key="4">
    <source>
        <dbReference type="ARBA" id="ARBA00023163"/>
    </source>
</evidence>
<evidence type="ECO:0000256" key="1">
    <source>
        <dbReference type="ARBA" id="ARBA00009437"/>
    </source>
</evidence>
<protein>
    <submittedName>
        <fullName evidence="7">Symbiotic regulator homolog 1</fullName>
    </submittedName>
</protein>
<evidence type="ECO:0000313" key="9">
    <source>
        <dbReference type="Proteomes" id="UP000255279"/>
    </source>
</evidence>
<organism evidence="6 8">
    <name type="scientific">Moraxella caviae</name>
    <dbReference type="NCBI Taxonomy" id="34060"/>
    <lineage>
        <taxon>Bacteria</taxon>
        <taxon>Pseudomonadati</taxon>
        <taxon>Pseudomonadota</taxon>
        <taxon>Gammaproteobacteria</taxon>
        <taxon>Moraxellales</taxon>
        <taxon>Moraxellaceae</taxon>
        <taxon>Moraxella</taxon>
    </lineage>
</organism>
<dbReference type="PANTHER" id="PTHR30118">
    <property type="entry name" value="HTH-TYPE TRANSCRIPTIONAL REGULATOR LEUO-RELATED"/>
    <property type="match status" value="1"/>
</dbReference>
<dbReference type="InterPro" id="IPR000847">
    <property type="entry name" value="LysR_HTH_N"/>
</dbReference>
<evidence type="ECO:0000313" key="7">
    <source>
        <dbReference type="EMBL" id="STZ10458.1"/>
    </source>
</evidence>
<evidence type="ECO:0000256" key="2">
    <source>
        <dbReference type="ARBA" id="ARBA00023015"/>
    </source>
</evidence>
<dbReference type="Pfam" id="PF03466">
    <property type="entry name" value="LysR_substrate"/>
    <property type="match status" value="1"/>
</dbReference>
<dbReference type="Pfam" id="PF00126">
    <property type="entry name" value="HTH_1"/>
    <property type="match status" value="1"/>
</dbReference>
<dbReference type="EMBL" id="MUXU01000005">
    <property type="protein sequence ID" value="OOR93187.1"/>
    <property type="molecule type" value="Genomic_DNA"/>
</dbReference>
<dbReference type="GO" id="GO:0003700">
    <property type="term" value="F:DNA-binding transcription factor activity"/>
    <property type="evidence" value="ECO:0007669"/>
    <property type="project" value="InterPro"/>
</dbReference>
<dbReference type="Proteomes" id="UP000255279">
    <property type="component" value="Unassembled WGS sequence"/>
</dbReference>
<accession>A0A1T0ABU7</accession>
<reference evidence="6 8" key="1">
    <citation type="submission" date="2017-02" db="EMBL/GenBank/DDBJ databases">
        <title>Draft genome sequence of Moraxella caviae CCUG 355 type strain.</title>
        <authorList>
            <person name="Engstrom-Jakobsson H."/>
            <person name="Salva-Serra F."/>
            <person name="Thorell K."/>
            <person name="Gonzales-Siles L."/>
            <person name="Karlsson R."/>
            <person name="Boulund F."/>
            <person name="Engstrand L."/>
            <person name="Moore E."/>
        </authorList>
    </citation>
    <scope>NUCLEOTIDE SEQUENCE [LARGE SCALE GENOMIC DNA]</scope>
    <source>
        <strain evidence="6 8">CCUG 355</strain>
    </source>
</reference>
<evidence type="ECO:0000313" key="8">
    <source>
        <dbReference type="Proteomes" id="UP000190435"/>
    </source>
</evidence>
<evidence type="ECO:0000259" key="5">
    <source>
        <dbReference type="PROSITE" id="PS50931"/>
    </source>
</evidence>
<comment type="similarity">
    <text evidence="1">Belongs to the LysR transcriptional regulatory family.</text>
</comment>
<dbReference type="Proteomes" id="UP000190435">
    <property type="component" value="Unassembled WGS sequence"/>
</dbReference>
<reference evidence="7 9" key="2">
    <citation type="submission" date="2018-06" db="EMBL/GenBank/DDBJ databases">
        <authorList>
            <consortium name="Pathogen Informatics"/>
            <person name="Doyle S."/>
        </authorList>
    </citation>
    <scope>NUCLEOTIDE SEQUENCE [LARGE SCALE GENOMIC DNA]</scope>
    <source>
        <strain evidence="7 9">NCTC10293</strain>
    </source>
</reference>
<dbReference type="InterPro" id="IPR036388">
    <property type="entry name" value="WH-like_DNA-bd_sf"/>
</dbReference>
<dbReference type="RefSeq" id="WP_078275572.1">
    <property type="nucleotide sequence ID" value="NZ_CAACXO010000013.1"/>
</dbReference>
<keyword evidence="8" id="KW-1185">Reference proteome</keyword>
<dbReference type="OrthoDB" id="8839911at2"/>
<keyword evidence="4" id="KW-0804">Transcription</keyword>
<dbReference type="EMBL" id="UGQE01000001">
    <property type="protein sequence ID" value="STZ10458.1"/>
    <property type="molecule type" value="Genomic_DNA"/>
</dbReference>
<keyword evidence="2" id="KW-0805">Transcription regulation</keyword>
<evidence type="ECO:0000256" key="3">
    <source>
        <dbReference type="ARBA" id="ARBA00023125"/>
    </source>
</evidence>
<feature type="domain" description="HTH lysR-type" evidence="5">
    <location>
        <begin position="7"/>
        <end position="64"/>
    </location>
</feature>
<dbReference type="InterPro" id="IPR005119">
    <property type="entry name" value="LysR_subst-bd"/>
</dbReference>
<dbReference type="AlphaFoldDB" id="A0A1T0ABU7"/>
<dbReference type="STRING" id="34060.B0181_00655"/>
<evidence type="ECO:0000313" key="6">
    <source>
        <dbReference type="EMBL" id="OOR93187.1"/>
    </source>
</evidence>